<feature type="binding site" evidence="6 9">
    <location>
        <position position="128"/>
    </location>
    <ligand>
        <name>Zn(2+)</name>
        <dbReference type="ChEBI" id="CHEBI:29105"/>
        <note>catalytic</note>
    </ligand>
</feature>
<dbReference type="PIRSF" id="PIRSF006334">
    <property type="entry name" value="Cdd_plus_pseudo"/>
    <property type="match status" value="1"/>
</dbReference>
<evidence type="ECO:0000313" key="12">
    <source>
        <dbReference type="Proteomes" id="UP000244906"/>
    </source>
</evidence>
<dbReference type="InterPro" id="IPR002125">
    <property type="entry name" value="CMP_dCMP_dom"/>
</dbReference>
<evidence type="ECO:0000256" key="3">
    <source>
        <dbReference type="ARBA" id="ARBA00022723"/>
    </source>
</evidence>
<dbReference type="GO" id="GO:0005829">
    <property type="term" value="C:cytosol"/>
    <property type="evidence" value="ECO:0007669"/>
    <property type="project" value="TreeGrafter"/>
</dbReference>
<feature type="binding site" evidence="6 9">
    <location>
        <position position="101"/>
    </location>
    <ligand>
        <name>Zn(2+)</name>
        <dbReference type="ChEBI" id="CHEBI:29105"/>
        <note>catalytic</note>
    </ligand>
</feature>
<feature type="binding site" evidence="6 9">
    <location>
        <position position="131"/>
    </location>
    <ligand>
        <name>Zn(2+)</name>
        <dbReference type="ChEBI" id="CHEBI:29105"/>
        <note>catalytic</note>
    </ligand>
</feature>
<dbReference type="InterPro" id="IPR050202">
    <property type="entry name" value="Cyt/Deoxycyt_deaminase"/>
</dbReference>
<keyword evidence="3 6" id="KW-0479">Metal-binding</keyword>
<dbReference type="GO" id="GO:0072527">
    <property type="term" value="P:pyrimidine-containing compound metabolic process"/>
    <property type="evidence" value="ECO:0007669"/>
    <property type="project" value="UniProtKB-ARBA"/>
</dbReference>
<comment type="cofactor">
    <cofactor evidence="6 9">
        <name>Zn(2+)</name>
        <dbReference type="ChEBI" id="CHEBI:29105"/>
    </cofactor>
    <text evidence="6 9">Binds 1 zinc ion.</text>
</comment>
<dbReference type="NCBIfam" id="NF006537">
    <property type="entry name" value="PRK09027.1"/>
    <property type="match status" value="1"/>
</dbReference>
<evidence type="ECO:0000256" key="5">
    <source>
        <dbReference type="ARBA" id="ARBA00022833"/>
    </source>
</evidence>
<accession>A0A2V1GNB0</accession>
<name>A0A2V1GNB0_9GAMM</name>
<dbReference type="Gene3D" id="3.40.140.10">
    <property type="entry name" value="Cytidine Deaminase, domain 2"/>
    <property type="match status" value="2"/>
</dbReference>
<comment type="catalytic activity">
    <reaction evidence="6">
        <text>2'-deoxycytidine + H2O + H(+) = 2'-deoxyuridine + NH4(+)</text>
        <dbReference type="Rhea" id="RHEA:13433"/>
        <dbReference type="ChEBI" id="CHEBI:15377"/>
        <dbReference type="ChEBI" id="CHEBI:15378"/>
        <dbReference type="ChEBI" id="CHEBI:15698"/>
        <dbReference type="ChEBI" id="CHEBI:16450"/>
        <dbReference type="ChEBI" id="CHEBI:28938"/>
        <dbReference type="EC" id="3.5.4.5"/>
    </reaction>
</comment>
<organism evidence="11 12">
    <name type="scientific">Pelagibaculum spongiae</name>
    <dbReference type="NCBI Taxonomy" id="2080658"/>
    <lineage>
        <taxon>Bacteria</taxon>
        <taxon>Pseudomonadati</taxon>
        <taxon>Pseudomonadota</taxon>
        <taxon>Gammaproteobacteria</taxon>
        <taxon>Oceanospirillales</taxon>
        <taxon>Pelagibaculum</taxon>
    </lineage>
</organism>
<dbReference type="Pfam" id="PF08211">
    <property type="entry name" value="dCMP_cyt_deam_2"/>
    <property type="match status" value="1"/>
</dbReference>
<gene>
    <name evidence="6" type="primary">cdd</name>
    <name evidence="11" type="ORF">DC094_20815</name>
</gene>
<evidence type="ECO:0000256" key="1">
    <source>
        <dbReference type="ARBA" id="ARBA00006576"/>
    </source>
</evidence>
<dbReference type="CDD" id="cd01283">
    <property type="entry name" value="cytidine_deaminase"/>
    <property type="match status" value="2"/>
</dbReference>
<feature type="domain" description="CMP/dCMP-type deaminase" evidence="10">
    <location>
        <begin position="187"/>
        <end position="294"/>
    </location>
</feature>
<evidence type="ECO:0000256" key="8">
    <source>
        <dbReference type="PIRSR" id="PIRSR006334-2"/>
    </source>
</evidence>
<feature type="domain" description="CMP/dCMP-type deaminase" evidence="10">
    <location>
        <begin position="47"/>
        <end position="167"/>
    </location>
</feature>
<dbReference type="EC" id="3.5.4.5" evidence="6"/>
<evidence type="ECO:0000256" key="2">
    <source>
        <dbReference type="ARBA" id="ARBA00011738"/>
    </source>
</evidence>
<dbReference type="InterPro" id="IPR020797">
    <property type="entry name" value="Cytidine_deaminase_bacteria"/>
</dbReference>
<evidence type="ECO:0000256" key="7">
    <source>
        <dbReference type="PIRSR" id="PIRSR006334-1"/>
    </source>
</evidence>
<comment type="catalytic activity">
    <reaction evidence="6">
        <text>cytidine + H2O + H(+) = uridine + NH4(+)</text>
        <dbReference type="Rhea" id="RHEA:16069"/>
        <dbReference type="ChEBI" id="CHEBI:15377"/>
        <dbReference type="ChEBI" id="CHEBI:15378"/>
        <dbReference type="ChEBI" id="CHEBI:16704"/>
        <dbReference type="ChEBI" id="CHEBI:17562"/>
        <dbReference type="ChEBI" id="CHEBI:28938"/>
        <dbReference type="EC" id="3.5.4.5"/>
    </reaction>
</comment>
<evidence type="ECO:0000313" key="11">
    <source>
        <dbReference type="EMBL" id="PVZ63528.1"/>
    </source>
</evidence>
<protein>
    <recommendedName>
        <fullName evidence="6">Cytidine deaminase</fullName>
        <ecNumber evidence="6">3.5.4.5</ecNumber>
    </recommendedName>
    <alternativeName>
        <fullName evidence="6">Cytidine aminohydrolase</fullName>
        <shortName evidence="6">CDA</shortName>
    </alternativeName>
</protein>
<dbReference type="Proteomes" id="UP000244906">
    <property type="component" value="Unassembled WGS sequence"/>
</dbReference>
<reference evidence="11 12" key="1">
    <citation type="submission" date="2018-04" db="EMBL/GenBank/DDBJ databases">
        <title>Thalassorhabdus spongiae gen. nov., sp. nov., isolated from a marine sponge in South-West Iceland.</title>
        <authorList>
            <person name="Knobloch S."/>
            <person name="Daussin A."/>
            <person name="Johannsson R."/>
            <person name="Marteinsson V.T."/>
        </authorList>
    </citation>
    <scope>NUCLEOTIDE SEQUENCE [LARGE SCALE GENOMIC DNA]</scope>
    <source>
        <strain evidence="11 12">Hp12</strain>
    </source>
</reference>
<dbReference type="RefSeq" id="WP_116689046.1">
    <property type="nucleotide sequence ID" value="NZ_CAWNYD010000015.1"/>
</dbReference>
<comment type="function">
    <text evidence="6">This enzyme scavenges exogenous and endogenous cytidine and 2'-deoxycytidine for UMP synthesis.</text>
</comment>
<evidence type="ECO:0000256" key="9">
    <source>
        <dbReference type="PIRSR" id="PIRSR006334-3"/>
    </source>
</evidence>
<dbReference type="PANTHER" id="PTHR11644">
    <property type="entry name" value="CYTIDINE DEAMINASE"/>
    <property type="match status" value="1"/>
</dbReference>
<dbReference type="PANTHER" id="PTHR11644:SF2">
    <property type="entry name" value="CYTIDINE DEAMINASE"/>
    <property type="match status" value="1"/>
</dbReference>
<dbReference type="Pfam" id="PF00383">
    <property type="entry name" value="dCMP_cyt_deam_1"/>
    <property type="match status" value="1"/>
</dbReference>
<comment type="similarity">
    <text evidence="1 6">Belongs to the cytidine and deoxycytidylate deaminase family.</text>
</comment>
<dbReference type="PROSITE" id="PS51747">
    <property type="entry name" value="CYT_DCMP_DEAMINASES_2"/>
    <property type="match status" value="2"/>
</dbReference>
<comment type="caution">
    <text evidence="11">The sequence shown here is derived from an EMBL/GenBank/DDBJ whole genome shotgun (WGS) entry which is preliminary data.</text>
</comment>
<dbReference type="OrthoDB" id="9795347at2"/>
<dbReference type="AlphaFoldDB" id="A0A2V1GNB0"/>
<dbReference type="HAMAP" id="MF_01558">
    <property type="entry name" value="Cyt_deam"/>
    <property type="match status" value="1"/>
</dbReference>
<sequence>MDPRFNSALESLPEMLAKALDPILDETFEGYISAGAFAQLQQQTGLEERPLLLAMLPVAACMAKPPISNFYVGAIARGSSGDLYMGANHEFTGEVLGHSIHAEQSAISHAWKAGETGLLDITVNYSPCGHCRQFMNELSTAGALTINLPGRAPGLLSSYLPYAFGPIDLDNHNPMMSEQPDWGIEVETNDPLVEKAVSAACNSYAPYSKSPAGVALILESGEIVSGRYGENAAFNPSMQPMQMAINALARRGRDISTIARAVLVEKQDAQISEQNHAAAVLATVCDVKLEVILV</sequence>
<dbReference type="GO" id="GO:0042802">
    <property type="term" value="F:identical protein binding"/>
    <property type="evidence" value="ECO:0007669"/>
    <property type="project" value="UniProtKB-ARBA"/>
</dbReference>
<dbReference type="InterPro" id="IPR016193">
    <property type="entry name" value="Cytidine_deaminase-like"/>
</dbReference>
<keyword evidence="4 6" id="KW-0378">Hydrolase</keyword>
<feature type="binding site" evidence="6 8">
    <location>
        <begin position="88"/>
        <end position="90"/>
    </location>
    <ligand>
        <name>substrate</name>
    </ligand>
</feature>
<feature type="active site" description="Proton donor" evidence="6 7">
    <location>
        <position position="103"/>
    </location>
</feature>
<evidence type="ECO:0000256" key="6">
    <source>
        <dbReference type="HAMAP-Rule" id="MF_01558"/>
    </source>
</evidence>
<dbReference type="SUPFAM" id="SSF53927">
    <property type="entry name" value="Cytidine deaminase-like"/>
    <property type="match status" value="2"/>
</dbReference>
<dbReference type="InterPro" id="IPR016192">
    <property type="entry name" value="APOBEC/CMP_deaminase_Zn-bd"/>
</dbReference>
<dbReference type="EMBL" id="QDDL01000015">
    <property type="protein sequence ID" value="PVZ63528.1"/>
    <property type="molecule type" value="Genomic_DNA"/>
</dbReference>
<dbReference type="GO" id="GO:0004126">
    <property type="term" value="F:cytidine deaminase activity"/>
    <property type="evidence" value="ECO:0007669"/>
    <property type="project" value="UniProtKB-UniRule"/>
</dbReference>
<proteinExistence type="inferred from homology"/>
<dbReference type="GO" id="GO:0055086">
    <property type="term" value="P:nucleobase-containing small molecule metabolic process"/>
    <property type="evidence" value="ECO:0007669"/>
    <property type="project" value="UniProtKB-ARBA"/>
</dbReference>
<keyword evidence="12" id="KW-1185">Reference proteome</keyword>
<keyword evidence="5 6" id="KW-0862">Zinc</keyword>
<comment type="subunit">
    <text evidence="2 6">Homodimer.</text>
</comment>
<evidence type="ECO:0000256" key="4">
    <source>
        <dbReference type="ARBA" id="ARBA00022801"/>
    </source>
</evidence>
<dbReference type="PROSITE" id="PS00903">
    <property type="entry name" value="CYT_DCMP_DEAMINASES_1"/>
    <property type="match status" value="1"/>
</dbReference>
<dbReference type="GO" id="GO:0008270">
    <property type="term" value="F:zinc ion binding"/>
    <property type="evidence" value="ECO:0007669"/>
    <property type="project" value="UniProtKB-UniRule"/>
</dbReference>
<dbReference type="FunFam" id="3.40.140.10:FF:000007">
    <property type="entry name" value="Cytidine deaminase"/>
    <property type="match status" value="1"/>
</dbReference>
<evidence type="ECO:0000259" key="10">
    <source>
        <dbReference type="PROSITE" id="PS51747"/>
    </source>
</evidence>
<dbReference type="InterPro" id="IPR013171">
    <property type="entry name" value="Cyd/dCyd_deaminase_Zn-bd"/>
</dbReference>